<feature type="transmembrane region" description="Helical" evidence="5">
    <location>
        <begin position="77"/>
        <end position="96"/>
    </location>
</feature>
<dbReference type="Gene3D" id="1.20.1250.20">
    <property type="entry name" value="MFS general substrate transporter like domains"/>
    <property type="match status" value="2"/>
</dbReference>
<dbReference type="InterPro" id="IPR011701">
    <property type="entry name" value="MFS"/>
</dbReference>
<evidence type="ECO:0000313" key="7">
    <source>
        <dbReference type="EMBL" id="MEJ8858181.1"/>
    </source>
</evidence>
<keyword evidence="4 5" id="KW-0472">Membrane</keyword>
<keyword evidence="8" id="KW-1185">Reference proteome</keyword>
<dbReference type="InterPro" id="IPR036259">
    <property type="entry name" value="MFS_trans_sf"/>
</dbReference>
<feature type="transmembrane region" description="Helical" evidence="5">
    <location>
        <begin position="289"/>
        <end position="310"/>
    </location>
</feature>
<protein>
    <submittedName>
        <fullName evidence="7">MFS transporter</fullName>
    </submittedName>
</protein>
<dbReference type="EMBL" id="JBBKZS010000015">
    <property type="protein sequence ID" value="MEJ8858181.1"/>
    <property type="molecule type" value="Genomic_DNA"/>
</dbReference>
<dbReference type="RefSeq" id="WP_340338246.1">
    <property type="nucleotide sequence ID" value="NZ_JBBKZS010000015.1"/>
</dbReference>
<evidence type="ECO:0000259" key="6">
    <source>
        <dbReference type="PROSITE" id="PS50850"/>
    </source>
</evidence>
<dbReference type="PROSITE" id="PS50850">
    <property type="entry name" value="MFS"/>
    <property type="match status" value="1"/>
</dbReference>
<feature type="transmembrane region" description="Helical" evidence="5">
    <location>
        <begin position="102"/>
        <end position="126"/>
    </location>
</feature>
<keyword evidence="3 5" id="KW-1133">Transmembrane helix</keyword>
<keyword evidence="2 5" id="KW-0812">Transmembrane</keyword>
<feature type="transmembrane region" description="Helical" evidence="5">
    <location>
        <begin position="387"/>
        <end position="407"/>
    </location>
</feature>
<evidence type="ECO:0000256" key="5">
    <source>
        <dbReference type="SAM" id="Phobius"/>
    </source>
</evidence>
<evidence type="ECO:0000256" key="4">
    <source>
        <dbReference type="ARBA" id="ARBA00023136"/>
    </source>
</evidence>
<proteinExistence type="predicted"/>
<dbReference type="PANTHER" id="PTHR11662:SF450">
    <property type="entry name" value="BLR1003 PROTEIN"/>
    <property type="match status" value="1"/>
</dbReference>
<feature type="transmembrane region" description="Helical" evidence="5">
    <location>
        <begin position="316"/>
        <end position="341"/>
    </location>
</feature>
<dbReference type="Pfam" id="PF07690">
    <property type="entry name" value="MFS_1"/>
    <property type="match status" value="1"/>
</dbReference>
<dbReference type="InterPro" id="IPR050382">
    <property type="entry name" value="MFS_Na/Anion_cotransporter"/>
</dbReference>
<gene>
    <name evidence="7" type="ORF">WKW79_26680</name>
</gene>
<feature type="transmembrane region" description="Helical" evidence="5">
    <location>
        <begin position="258"/>
        <end position="277"/>
    </location>
</feature>
<comment type="subcellular location">
    <subcellularLocation>
        <location evidence="1">Membrane</location>
        <topology evidence="1">Multi-pass membrane protein</topology>
    </subcellularLocation>
</comment>
<name>A0ABU8XEK8_9BURK</name>
<feature type="transmembrane region" description="Helical" evidence="5">
    <location>
        <begin position="218"/>
        <end position="238"/>
    </location>
</feature>
<evidence type="ECO:0000256" key="1">
    <source>
        <dbReference type="ARBA" id="ARBA00004141"/>
    </source>
</evidence>
<dbReference type="PANTHER" id="PTHR11662">
    <property type="entry name" value="SOLUTE CARRIER FAMILY 17"/>
    <property type="match status" value="1"/>
</dbReference>
<feature type="transmembrane region" description="Helical" evidence="5">
    <location>
        <begin position="49"/>
        <end position="70"/>
    </location>
</feature>
<feature type="domain" description="Major facilitator superfamily (MFS) profile" evidence="6">
    <location>
        <begin position="13"/>
        <end position="411"/>
    </location>
</feature>
<accession>A0ABU8XEK8</accession>
<feature type="transmembrane region" description="Helical" evidence="5">
    <location>
        <begin position="138"/>
        <end position="161"/>
    </location>
</feature>
<organism evidence="7 8">
    <name type="scientific">Variovorax robiniae</name>
    <dbReference type="NCBI Taxonomy" id="1836199"/>
    <lineage>
        <taxon>Bacteria</taxon>
        <taxon>Pseudomonadati</taxon>
        <taxon>Pseudomonadota</taxon>
        <taxon>Betaproteobacteria</taxon>
        <taxon>Burkholderiales</taxon>
        <taxon>Comamonadaceae</taxon>
        <taxon>Variovorax</taxon>
    </lineage>
</organism>
<sequence>MNAQFQPRRAWGIASLLFIFMAVNFVDKTVVGLLAVPMMDELKLTPQEFGLVGSSFFWLFSIAGVIGGFISNRVATTVMLLVMAVAWSVFQLPMALSSSLAVLIISRVLLGIAEGPAFPVAVHACYKWFPSDRRNVPVTVFSQGAGVGLLLAGIGIPLITAHWGWRANFYLLGVVGIVWAVLWKVFGGEGQIDTEHAAASAGVQQARLPYRRLLLDRTVLGCFLLHFVAFLCLALSLTWLPAYLQRGLGFSNIESGRIYAAIVAVGVPAAIGVSWISQRMLARGASSRVARGVFSAVLLIVSGLAFVCLLSDALPVVWRIVAIAMAMSLSPVIYSLGPAMLADVTPGSQRGAVLAIDNSIASLAGVGAPLLMGYWVQHLGGAAGYHMGFAVCGVLMVAGGIISVWMINPERSARSVGQMRQFA</sequence>
<evidence type="ECO:0000256" key="2">
    <source>
        <dbReference type="ARBA" id="ARBA00022692"/>
    </source>
</evidence>
<evidence type="ECO:0000256" key="3">
    <source>
        <dbReference type="ARBA" id="ARBA00022989"/>
    </source>
</evidence>
<reference evidence="7 8" key="1">
    <citation type="submission" date="2024-03" db="EMBL/GenBank/DDBJ databases">
        <title>Novel species of the genus Variovorax.</title>
        <authorList>
            <person name="Liu Q."/>
            <person name="Xin Y.-H."/>
        </authorList>
    </citation>
    <scope>NUCLEOTIDE SEQUENCE [LARGE SCALE GENOMIC DNA]</scope>
    <source>
        <strain evidence="7 8">KACC 18901</strain>
    </source>
</reference>
<dbReference type="CDD" id="cd17319">
    <property type="entry name" value="MFS_ExuT_GudP_like"/>
    <property type="match status" value="1"/>
</dbReference>
<evidence type="ECO:0000313" key="8">
    <source>
        <dbReference type="Proteomes" id="UP001367030"/>
    </source>
</evidence>
<comment type="caution">
    <text evidence="7">The sequence shown here is derived from an EMBL/GenBank/DDBJ whole genome shotgun (WGS) entry which is preliminary data.</text>
</comment>
<dbReference type="SUPFAM" id="SSF103473">
    <property type="entry name" value="MFS general substrate transporter"/>
    <property type="match status" value="1"/>
</dbReference>
<dbReference type="InterPro" id="IPR020846">
    <property type="entry name" value="MFS_dom"/>
</dbReference>
<feature type="transmembrane region" description="Helical" evidence="5">
    <location>
        <begin position="167"/>
        <end position="186"/>
    </location>
</feature>
<feature type="transmembrane region" description="Helical" evidence="5">
    <location>
        <begin position="353"/>
        <end position="375"/>
    </location>
</feature>
<dbReference type="Proteomes" id="UP001367030">
    <property type="component" value="Unassembled WGS sequence"/>
</dbReference>